<keyword evidence="6" id="KW-1185">Reference proteome</keyword>
<evidence type="ECO:0000256" key="1">
    <source>
        <dbReference type="ARBA" id="ARBA00023125"/>
    </source>
</evidence>
<evidence type="ECO:0000256" key="3">
    <source>
        <dbReference type="SAM" id="MobiDB-lite"/>
    </source>
</evidence>
<dbReference type="SUPFAM" id="SSF48498">
    <property type="entry name" value="Tetracyclin repressor-like, C-terminal domain"/>
    <property type="match status" value="1"/>
</dbReference>
<feature type="domain" description="HTH tetR-type" evidence="4">
    <location>
        <begin position="40"/>
        <end position="100"/>
    </location>
</feature>
<evidence type="ECO:0000259" key="4">
    <source>
        <dbReference type="PROSITE" id="PS50977"/>
    </source>
</evidence>
<evidence type="ECO:0000313" key="5">
    <source>
        <dbReference type="EMBL" id="MDR6539498.1"/>
    </source>
</evidence>
<dbReference type="InterPro" id="IPR009057">
    <property type="entry name" value="Homeodomain-like_sf"/>
</dbReference>
<dbReference type="Gene3D" id="1.10.357.10">
    <property type="entry name" value="Tetracycline Repressor, domain 2"/>
    <property type="match status" value="1"/>
</dbReference>
<dbReference type="InterPro" id="IPR050109">
    <property type="entry name" value="HTH-type_TetR-like_transc_reg"/>
</dbReference>
<dbReference type="SUPFAM" id="SSF46689">
    <property type="entry name" value="Homeodomain-like"/>
    <property type="match status" value="1"/>
</dbReference>
<dbReference type="InterPro" id="IPR041474">
    <property type="entry name" value="NicS_C"/>
</dbReference>
<accession>A0ABU1NM01</accession>
<proteinExistence type="predicted"/>
<sequence length="260" mass="29455">MPERSSSAPRTGRHAARADEPAPATEGGPTRRRLRRERADLLETRILEAAVEEFAEHGFAGARIERVSAAAGTVDRMLYYYYGNKERLYQAVLAKIYENMIGAQREFVTPEDPVEGMRQLVQHSWDHYLSHPNLVRLLMNENLLRGKHIRQAPQVVERTALPLVQTVATLLESGQARGVFRRDVSSEHVLMTIMSLGFFYLSNQYTCATWIGADLMSQRRRTAWREHICDVVLGMLATRDEAAEAQAAPKPRRKAAAKKK</sequence>
<dbReference type="RefSeq" id="WP_309907236.1">
    <property type="nucleotide sequence ID" value="NZ_JAVDRF010000017.1"/>
</dbReference>
<keyword evidence="1 2" id="KW-0238">DNA-binding</keyword>
<reference evidence="5 6" key="1">
    <citation type="submission" date="2023-07" db="EMBL/GenBank/DDBJ databases">
        <title>Sorghum-associated microbial communities from plants grown in Nebraska, USA.</title>
        <authorList>
            <person name="Schachtman D."/>
        </authorList>
    </citation>
    <scope>NUCLEOTIDE SEQUENCE [LARGE SCALE GENOMIC DNA]</scope>
    <source>
        <strain evidence="5 6">DS1781</strain>
    </source>
</reference>
<dbReference type="Pfam" id="PF00440">
    <property type="entry name" value="TetR_N"/>
    <property type="match status" value="1"/>
</dbReference>
<gene>
    <name evidence="5" type="ORF">J2739_005294</name>
</gene>
<feature type="DNA-binding region" description="H-T-H motif" evidence="2">
    <location>
        <begin position="63"/>
        <end position="82"/>
    </location>
</feature>
<dbReference type="Pfam" id="PF17938">
    <property type="entry name" value="TetR_C_29"/>
    <property type="match status" value="1"/>
</dbReference>
<dbReference type="PRINTS" id="PR00455">
    <property type="entry name" value="HTHTETR"/>
</dbReference>
<dbReference type="EMBL" id="JAVDRF010000017">
    <property type="protein sequence ID" value="MDR6539498.1"/>
    <property type="molecule type" value="Genomic_DNA"/>
</dbReference>
<dbReference type="PROSITE" id="PS50977">
    <property type="entry name" value="HTH_TETR_2"/>
    <property type="match status" value="1"/>
</dbReference>
<protein>
    <submittedName>
        <fullName evidence="5">AcrR family transcriptional regulator</fullName>
    </submittedName>
</protein>
<dbReference type="InterPro" id="IPR001647">
    <property type="entry name" value="HTH_TetR"/>
</dbReference>
<dbReference type="PANTHER" id="PTHR30328:SF54">
    <property type="entry name" value="HTH-TYPE TRANSCRIPTIONAL REPRESSOR SCO4008"/>
    <property type="match status" value="1"/>
</dbReference>
<name>A0ABU1NM01_9BURK</name>
<dbReference type="InterPro" id="IPR036271">
    <property type="entry name" value="Tet_transcr_reg_TetR-rel_C_sf"/>
</dbReference>
<evidence type="ECO:0000313" key="6">
    <source>
        <dbReference type="Proteomes" id="UP001184230"/>
    </source>
</evidence>
<dbReference type="Proteomes" id="UP001184230">
    <property type="component" value="Unassembled WGS sequence"/>
</dbReference>
<comment type="caution">
    <text evidence="5">The sequence shown here is derived from an EMBL/GenBank/DDBJ whole genome shotgun (WGS) entry which is preliminary data.</text>
</comment>
<organism evidence="5 6">
    <name type="scientific">Variovorax soli</name>
    <dbReference type="NCBI Taxonomy" id="376815"/>
    <lineage>
        <taxon>Bacteria</taxon>
        <taxon>Pseudomonadati</taxon>
        <taxon>Pseudomonadota</taxon>
        <taxon>Betaproteobacteria</taxon>
        <taxon>Burkholderiales</taxon>
        <taxon>Comamonadaceae</taxon>
        <taxon>Variovorax</taxon>
    </lineage>
</organism>
<evidence type="ECO:0000256" key="2">
    <source>
        <dbReference type="PROSITE-ProRule" id="PRU00335"/>
    </source>
</evidence>
<dbReference type="PANTHER" id="PTHR30328">
    <property type="entry name" value="TRANSCRIPTIONAL REPRESSOR"/>
    <property type="match status" value="1"/>
</dbReference>
<feature type="region of interest" description="Disordered" evidence="3">
    <location>
        <begin position="1"/>
        <end position="34"/>
    </location>
</feature>